<dbReference type="KEGG" id="gsn:YC6258_01703"/>
<dbReference type="PANTHER" id="PTHR47893:SF1">
    <property type="entry name" value="REGULATORY PROTEIN PCHR"/>
    <property type="match status" value="1"/>
</dbReference>
<dbReference type="InterPro" id="IPR018060">
    <property type="entry name" value="HTH_AraC"/>
</dbReference>
<dbReference type="Gene3D" id="1.10.10.60">
    <property type="entry name" value="Homeodomain-like"/>
    <property type="match status" value="1"/>
</dbReference>
<dbReference type="EMBL" id="CP007142">
    <property type="protein sequence ID" value="AJQ93751.1"/>
    <property type="molecule type" value="Genomic_DNA"/>
</dbReference>
<keyword evidence="2 5" id="KW-0238">DNA-binding</keyword>
<dbReference type="SUPFAM" id="SSF46689">
    <property type="entry name" value="Homeodomain-like"/>
    <property type="match status" value="2"/>
</dbReference>
<dbReference type="Proteomes" id="UP000032266">
    <property type="component" value="Chromosome"/>
</dbReference>
<dbReference type="GO" id="GO:0043565">
    <property type="term" value="F:sequence-specific DNA binding"/>
    <property type="evidence" value="ECO:0007669"/>
    <property type="project" value="InterPro"/>
</dbReference>
<evidence type="ECO:0000313" key="5">
    <source>
        <dbReference type="EMBL" id="AJQ93751.1"/>
    </source>
</evidence>
<evidence type="ECO:0000256" key="2">
    <source>
        <dbReference type="ARBA" id="ARBA00023125"/>
    </source>
</evidence>
<organism evidence="5 6">
    <name type="scientific">Gynuella sunshinyii YC6258</name>
    <dbReference type="NCBI Taxonomy" id="1445510"/>
    <lineage>
        <taxon>Bacteria</taxon>
        <taxon>Pseudomonadati</taxon>
        <taxon>Pseudomonadota</taxon>
        <taxon>Gammaproteobacteria</taxon>
        <taxon>Oceanospirillales</taxon>
        <taxon>Saccharospirillaceae</taxon>
        <taxon>Gynuella</taxon>
    </lineage>
</organism>
<keyword evidence="1" id="KW-0805">Transcription regulation</keyword>
<dbReference type="GO" id="GO:0003700">
    <property type="term" value="F:DNA-binding transcription factor activity"/>
    <property type="evidence" value="ECO:0007669"/>
    <property type="project" value="InterPro"/>
</dbReference>
<evidence type="ECO:0000256" key="1">
    <source>
        <dbReference type="ARBA" id="ARBA00023015"/>
    </source>
</evidence>
<name>A0A0C5VHP5_9GAMM</name>
<keyword evidence="6" id="KW-1185">Reference proteome</keyword>
<dbReference type="AlphaFoldDB" id="A0A0C5VHP5"/>
<dbReference type="InterPro" id="IPR018062">
    <property type="entry name" value="HTH_AraC-typ_CS"/>
</dbReference>
<proteinExistence type="predicted"/>
<keyword evidence="3" id="KW-0804">Transcription</keyword>
<reference evidence="5 6" key="1">
    <citation type="submission" date="2014-01" db="EMBL/GenBank/DDBJ databases">
        <title>Full genme sequencing of cellulolytic bacterium Gynuella sunshinyii YC6258T gen. nov., sp. nov.</title>
        <authorList>
            <person name="Khan H."/>
            <person name="Chung E.J."/>
            <person name="Chung Y.R."/>
        </authorList>
    </citation>
    <scope>NUCLEOTIDE SEQUENCE [LARGE SCALE GENOMIC DNA]</scope>
    <source>
        <strain evidence="5 6">YC6258</strain>
    </source>
</reference>
<dbReference type="RefSeq" id="WP_052830137.1">
    <property type="nucleotide sequence ID" value="NZ_CP007142.1"/>
</dbReference>
<gene>
    <name evidence="5" type="ORF">YC6258_01703</name>
</gene>
<feature type="domain" description="HTH araC/xylS-type" evidence="4">
    <location>
        <begin position="209"/>
        <end position="306"/>
    </location>
</feature>
<dbReference type="PROSITE" id="PS00041">
    <property type="entry name" value="HTH_ARAC_FAMILY_1"/>
    <property type="match status" value="1"/>
</dbReference>
<dbReference type="Pfam" id="PF12833">
    <property type="entry name" value="HTH_18"/>
    <property type="match status" value="1"/>
</dbReference>
<dbReference type="HOGENOM" id="CLU_052345_4_2_6"/>
<dbReference type="PANTHER" id="PTHR47893">
    <property type="entry name" value="REGULATORY PROTEIN PCHR"/>
    <property type="match status" value="1"/>
</dbReference>
<dbReference type="SMART" id="SM00342">
    <property type="entry name" value="HTH_ARAC"/>
    <property type="match status" value="1"/>
</dbReference>
<evidence type="ECO:0000259" key="4">
    <source>
        <dbReference type="PROSITE" id="PS01124"/>
    </source>
</evidence>
<dbReference type="STRING" id="1445510.YC6258_01703"/>
<sequence>MKTGVNMATATSPGYRSHIHNADWGRWQSSSFQCDNGLVLTHSQLTLQQPWQQIRCQRHSERRLVMTYAVQGYSEFQDEQGHCLRFESGQLVTSVYRNGIGQRSYPRADNINQLRLVVTESALQRYIGESRCAQVFGPAMGTQETFRLLNSETAVSEQLQALAIQPMQLLDGLSRRAMAFSWLAEQLQRLDTIGMRRDSLNPGARQQLNRITGYIREHLDHPLAYADICRACAVSEYQLKSLFRQLLHTTPGQYVLHLRMQQARQLLAEGYRVAQVAYRVGYAHPNNFTAAYRRIYGHSPRAYDRY</sequence>
<dbReference type="InterPro" id="IPR009057">
    <property type="entry name" value="Homeodomain-like_sf"/>
</dbReference>
<evidence type="ECO:0000256" key="3">
    <source>
        <dbReference type="ARBA" id="ARBA00023163"/>
    </source>
</evidence>
<evidence type="ECO:0000313" key="6">
    <source>
        <dbReference type="Proteomes" id="UP000032266"/>
    </source>
</evidence>
<dbReference type="InterPro" id="IPR053142">
    <property type="entry name" value="PchR_regulatory_protein"/>
</dbReference>
<accession>A0A0C5VHP5</accession>
<dbReference type="PROSITE" id="PS01124">
    <property type="entry name" value="HTH_ARAC_FAMILY_2"/>
    <property type="match status" value="1"/>
</dbReference>
<protein>
    <submittedName>
        <fullName evidence="5">AraC-type DNA-binding domain-containing protein</fullName>
    </submittedName>
</protein>